<dbReference type="InterPro" id="IPR036790">
    <property type="entry name" value="Frizzled_dom_sf"/>
</dbReference>
<evidence type="ECO:0000256" key="2">
    <source>
        <dbReference type="SAM" id="Phobius"/>
    </source>
</evidence>
<dbReference type="OrthoDB" id="10060752at2759"/>
<feature type="transmembrane region" description="Helical" evidence="2">
    <location>
        <begin position="7"/>
        <end position="25"/>
    </location>
</feature>
<evidence type="ECO:0000313" key="3">
    <source>
        <dbReference type="EMBL" id="CAF98975.1"/>
    </source>
</evidence>
<feature type="region of interest" description="Disordered" evidence="1">
    <location>
        <begin position="32"/>
        <end position="56"/>
    </location>
</feature>
<comment type="caution">
    <text evidence="3">The sequence shown here is derived from an EMBL/GenBank/DDBJ whole genome shotgun (WGS) entry which is preliminary data.</text>
</comment>
<reference evidence="3" key="1">
    <citation type="journal article" date="2004" name="Nature">
        <title>Genome duplication in the teleost fish Tetraodon nigroviridis reveals the early vertebrate proto-karyotype.</title>
        <authorList>
            <person name="Jaillon O."/>
            <person name="Aury J.-M."/>
            <person name="Brunet F."/>
            <person name="Petit J.-L."/>
            <person name="Stange-Thomann N."/>
            <person name="Mauceli E."/>
            <person name="Bouneau L."/>
            <person name="Fischer C."/>
            <person name="Ozouf-Costaz C."/>
            <person name="Bernot A."/>
            <person name="Nicaud S."/>
            <person name="Jaffe D."/>
            <person name="Fisher S."/>
            <person name="Lutfalla G."/>
            <person name="Dossat C."/>
            <person name="Segurens B."/>
            <person name="Dasilva C."/>
            <person name="Salanoubat M."/>
            <person name="Levy M."/>
            <person name="Boudet N."/>
            <person name="Castellano S."/>
            <person name="Anthouard V."/>
            <person name="Jubin C."/>
            <person name="Castelli V."/>
            <person name="Katinka M."/>
            <person name="Vacherie B."/>
            <person name="Biemont C."/>
            <person name="Skalli Z."/>
            <person name="Cattolico L."/>
            <person name="Poulain J."/>
            <person name="De Berardinis V."/>
            <person name="Cruaud C."/>
            <person name="Duprat S."/>
            <person name="Brottier P."/>
            <person name="Coutanceau J.-P."/>
            <person name="Gouzy J."/>
            <person name="Parra G."/>
            <person name="Lardier G."/>
            <person name="Chapple C."/>
            <person name="McKernan K.J."/>
            <person name="McEwan P."/>
            <person name="Bosak S."/>
            <person name="Kellis M."/>
            <person name="Volff J.-N."/>
            <person name="Guigo R."/>
            <person name="Zody M.C."/>
            <person name="Mesirov J."/>
            <person name="Lindblad-Toh K."/>
            <person name="Birren B."/>
            <person name="Nusbaum C."/>
            <person name="Kahn D."/>
            <person name="Robinson-Rechavi M."/>
            <person name="Laudet V."/>
            <person name="Schachter V."/>
            <person name="Quetier F."/>
            <person name="Saurin W."/>
            <person name="Scarpelli C."/>
            <person name="Wincker P."/>
            <person name="Lander E.S."/>
            <person name="Weissenbach J."/>
            <person name="Roest Crollius H."/>
        </authorList>
    </citation>
    <scope>NUCLEOTIDE SEQUENCE [LARGE SCALE GENOMIC DNA]</scope>
</reference>
<protein>
    <submittedName>
        <fullName evidence="3">(spotted green pufferfish) hypothetical protein</fullName>
    </submittedName>
</protein>
<accession>Q4SK57</accession>
<keyword evidence="2" id="KW-1133">Transmembrane helix</keyword>
<keyword evidence="2" id="KW-0472">Membrane</keyword>
<evidence type="ECO:0000256" key="1">
    <source>
        <dbReference type="SAM" id="MobiDB-lite"/>
    </source>
</evidence>
<sequence length="201" mass="21982">MKIQSQVYFLVALGVVSTDAWFWSWTGTTTLAPTSGVETEGSGSPAGSGDPPPESLAKLGAQIIDEGHGFQNTVQPWNETTVTPVLTTPIQLQNENGSETEPAGISSPISKPDTALPFCSSMTGELFLVPNYLNHSTAVQVQVLLHKWAWLLKSRCHHSWRSFLPLDKGRLPVECHALPEEEDDGYQCLSVSNQKGKHWLK</sequence>
<dbReference type="Gene3D" id="1.10.2000.10">
    <property type="entry name" value="Frizzled cysteine-rich domain"/>
    <property type="match status" value="1"/>
</dbReference>
<dbReference type="AlphaFoldDB" id="Q4SK57"/>
<name>Q4SK57_TETNG</name>
<proteinExistence type="predicted"/>
<dbReference type="EMBL" id="CAAE01014570">
    <property type="protein sequence ID" value="CAF98975.1"/>
    <property type="molecule type" value="Genomic_DNA"/>
</dbReference>
<keyword evidence="2" id="KW-0812">Transmembrane</keyword>
<dbReference type="KEGG" id="tng:GSTEN00016871G001"/>
<dbReference type="SUPFAM" id="SSF63501">
    <property type="entry name" value="Frizzled cysteine-rich domain"/>
    <property type="match status" value="1"/>
</dbReference>
<organism evidence="3">
    <name type="scientific">Tetraodon nigroviridis</name>
    <name type="common">Spotted green pufferfish</name>
    <name type="synonym">Chelonodon nigroviridis</name>
    <dbReference type="NCBI Taxonomy" id="99883"/>
    <lineage>
        <taxon>Eukaryota</taxon>
        <taxon>Metazoa</taxon>
        <taxon>Chordata</taxon>
        <taxon>Craniata</taxon>
        <taxon>Vertebrata</taxon>
        <taxon>Euteleostomi</taxon>
        <taxon>Actinopterygii</taxon>
        <taxon>Neopterygii</taxon>
        <taxon>Teleostei</taxon>
        <taxon>Neoteleostei</taxon>
        <taxon>Acanthomorphata</taxon>
        <taxon>Eupercaria</taxon>
        <taxon>Tetraodontiformes</taxon>
        <taxon>Tetradontoidea</taxon>
        <taxon>Tetraodontidae</taxon>
        <taxon>Tetraodon</taxon>
    </lineage>
</organism>
<gene>
    <name evidence="3" type="ORF">GSTENG00016871001</name>
</gene>
<reference evidence="3" key="2">
    <citation type="submission" date="2004-02" db="EMBL/GenBank/DDBJ databases">
        <authorList>
            <consortium name="Genoscope"/>
            <consortium name="Whitehead Institute Centre for Genome Research"/>
        </authorList>
    </citation>
    <scope>NUCLEOTIDE SEQUENCE</scope>
</reference>